<gene>
    <name evidence="2" type="ORF">GCM10014713_23310</name>
</gene>
<keyword evidence="3" id="KW-1185">Reference proteome</keyword>
<dbReference type="PRINTS" id="PR00598">
    <property type="entry name" value="HTHMARR"/>
</dbReference>
<dbReference type="InterPro" id="IPR039422">
    <property type="entry name" value="MarR/SlyA-like"/>
</dbReference>
<dbReference type="GO" id="GO:0003700">
    <property type="term" value="F:DNA-binding transcription factor activity"/>
    <property type="evidence" value="ECO:0007669"/>
    <property type="project" value="InterPro"/>
</dbReference>
<dbReference type="Gene3D" id="1.10.10.10">
    <property type="entry name" value="Winged helix-like DNA-binding domain superfamily/Winged helix DNA-binding domain"/>
    <property type="match status" value="1"/>
</dbReference>
<dbReference type="EMBL" id="BMQQ01000007">
    <property type="protein sequence ID" value="GGT29125.1"/>
    <property type="molecule type" value="Genomic_DNA"/>
</dbReference>
<reference evidence="2" key="2">
    <citation type="submission" date="2020-09" db="EMBL/GenBank/DDBJ databases">
        <authorList>
            <person name="Sun Q."/>
            <person name="Ohkuma M."/>
        </authorList>
    </citation>
    <scope>NUCLEOTIDE SEQUENCE</scope>
    <source>
        <strain evidence="2">JCM 3172</strain>
    </source>
</reference>
<dbReference type="AlphaFoldDB" id="A0A918H0F0"/>
<dbReference type="SMART" id="SM00347">
    <property type="entry name" value="HTH_MARR"/>
    <property type="match status" value="1"/>
</dbReference>
<comment type="caution">
    <text evidence="2">The sequence shown here is derived from an EMBL/GenBank/DDBJ whole genome shotgun (WGS) entry which is preliminary data.</text>
</comment>
<dbReference type="InterPro" id="IPR036388">
    <property type="entry name" value="WH-like_DNA-bd_sf"/>
</dbReference>
<dbReference type="GO" id="GO:0006950">
    <property type="term" value="P:response to stress"/>
    <property type="evidence" value="ECO:0007669"/>
    <property type="project" value="TreeGrafter"/>
</dbReference>
<dbReference type="InterPro" id="IPR000835">
    <property type="entry name" value="HTH_MarR-typ"/>
</dbReference>
<dbReference type="PANTHER" id="PTHR33164">
    <property type="entry name" value="TRANSCRIPTIONAL REGULATOR, MARR FAMILY"/>
    <property type="match status" value="1"/>
</dbReference>
<dbReference type="PROSITE" id="PS50995">
    <property type="entry name" value="HTH_MARR_2"/>
    <property type="match status" value="1"/>
</dbReference>
<sequence length="153" mass="16092">MSGPTAGPPESGPGSLADALCHLQCVLVARRSRADPQAISWAQYDVLDTLDRRGGMAPSQLSASLGVSRPSMSKTLRFLKDRGLVAQTVAHGDRRELTTTLTEEGSALLLRAADDRRQIAALATGALTPGERSLFTELCEKVAEALHAGRAGA</sequence>
<name>A0A918H0F0_9ACTN</name>
<evidence type="ECO:0000313" key="2">
    <source>
        <dbReference type="EMBL" id="GGT29125.1"/>
    </source>
</evidence>
<organism evidence="2 3">
    <name type="scientific">Streptomyces purpureus</name>
    <dbReference type="NCBI Taxonomy" id="1951"/>
    <lineage>
        <taxon>Bacteria</taxon>
        <taxon>Bacillati</taxon>
        <taxon>Actinomycetota</taxon>
        <taxon>Actinomycetes</taxon>
        <taxon>Kitasatosporales</taxon>
        <taxon>Streptomycetaceae</taxon>
        <taxon>Streptomyces</taxon>
    </lineage>
</organism>
<proteinExistence type="predicted"/>
<dbReference type="Proteomes" id="UP000619486">
    <property type="component" value="Unassembled WGS sequence"/>
</dbReference>
<dbReference type="InterPro" id="IPR036390">
    <property type="entry name" value="WH_DNA-bd_sf"/>
</dbReference>
<feature type="domain" description="HTH marR-type" evidence="1">
    <location>
        <begin position="1"/>
        <end position="144"/>
    </location>
</feature>
<dbReference type="RefSeq" id="WP_189201496.1">
    <property type="nucleotide sequence ID" value="NZ_BMQQ01000007.1"/>
</dbReference>
<dbReference type="PANTHER" id="PTHR33164:SF43">
    <property type="entry name" value="HTH-TYPE TRANSCRIPTIONAL REPRESSOR YETL"/>
    <property type="match status" value="1"/>
</dbReference>
<evidence type="ECO:0000259" key="1">
    <source>
        <dbReference type="PROSITE" id="PS50995"/>
    </source>
</evidence>
<accession>A0A918H0F0</accession>
<protein>
    <recommendedName>
        <fullName evidence="1">HTH marR-type domain-containing protein</fullName>
    </recommendedName>
</protein>
<dbReference type="SUPFAM" id="SSF46785">
    <property type="entry name" value="Winged helix' DNA-binding domain"/>
    <property type="match status" value="1"/>
</dbReference>
<dbReference type="Pfam" id="PF12802">
    <property type="entry name" value="MarR_2"/>
    <property type="match status" value="1"/>
</dbReference>
<evidence type="ECO:0000313" key="3">
    <source>
        <dbReference type="Proteomes" id="UP000619486"/>
    </source>
</evidence>
<reference evidence="2" key="1">
    <citation type="journal article" date="2014" name="Int. J. Syst. Evol. Microbiol.">
        <title>Complete genome sequence of Corynebacterium casei LMG S-19264T (=DSM 44701T), isolated from a smear-ripened cheese.</title>
        <authorList>
            <consortium name="US DOE Joint Genome Institute (JGI-PGF)"/>
            <person name="Walter F."/>
            <person name="Albersmeier A."/>
            <person name="Kalinowski J."/>
            <person name="Ruckert C."/>
        </authorList>
    </citation>
    <scope>NUCLEOTIDE SEQUENCE</scope>
    <source>
        <strain evidence="2">JCM 3172</strain>
    </source>
</reference>